<reference evidence="3 4" key="1">
    <citation type="submission" date="2022-11" db="EMBL/GenBank/DDBJ databases">
        <title>The characterization of three novel Bacteroidetes species and genomic analysis of their roles in tidal elemental geochemical cycles.</title>
        <authorList>
            <person name="Ma K."/>
        </authorList>
    </citation>
    <scope>NUCLEOTIDE SEQUENCE [LARGE SCALE GENOMIC DNA]</scope>
    <source>
        <strain evidence="3 4">M17</strain>
    </source>
</reference>
<accession>A0ABT3RW39</accession>
<evidence type="ECO:0000313" key="4">
    <source>
        <dbReference type="Proteomes" id="UP001209885"/>
    </source>
</evidence>
<protein>
    <recommendedName>
        <fullName evidence="2">Metallo-beta-lactamase domain-containing protein</fullName>
    </recommendedName>
</protein>
<dbReference type="InterPro" id="IPR036866">
    <property type="entry name" value="RibonucZ/Hydroxyglut_hydro"/>
</dbReference>
<organism evidence="3 4">
    <name type="scientific">Mangrovivirga halotolerans</name>
    <dbReference type="NCBI Taxonomy" id="2993936"/>
    <lineage>
        <taxon>Bacteria</taxon>
        <taxon>Pseudomonadati</taxon>
        <taxon>Bacteroidota</taxon>
        <taxon>Cytophagia</taxon>
        <taxon>Cytophagales</taxon>
        <taxon>Mangrovivirgaceae</taxon>
        <taxon>Mangrovivirga</taxon>
    </lineage>
</organism>
<evidence type="ECO:0000313" key="3">
    <source>
        <dbReference type="EMBL" id="MCX2745558.1"/>
    </source>
</evidence>
<evidence type="ECO:0000259" key="2">
    <source>
        <dbReference type="SMART" id="SM00849"/>
    </source>
</evidence>
<name>A0ABT3RW39_9BACT</name>
<keyword evidence="1" id="KW-0378">Hydrolase</keyword>
<dbReference type="InterPro" id="IPR050114">
    <property type="entry name" value="UPF0173_UPF0282_UlaG_hydrolase"/>
</dbReference>
<dbReference type="InterPro" id="IPR001279">
    <property type="entry name" value="Metallo-B-lactamas"/>
</dbReference>
<evidence type="ECO:0000256" key="1">
    <source>
        <dbReference type="ARBA" id="ARBA00022801"/>
    </source>
</evidence>
<proteinExistence type="predicted"/>
<dbReference type="EMBL" id="JAPFQN010000010">
    <property type="protein sequence ID" value="MCX2745558.1"/>
    <property type="molecule type" value="Genomic_DNA"/>
</dbReference>
<dbReference type="SUPFAM" id="SSF56281">
    <property type="entry name" value="Metallo-hydrolase/oxidoreductase"/>
    <property type="match status" value="1"/>
</dbReference>
<dbReference type="PANTHER" id="PTHR43546:SF9">
    <property type="entry name" value="L-ASCORBATE-6-PHOSPHATE LACTONASE ULAG-RELATED"/>
    <property type="match status" value="1"/>
</dbReference>
<sequence>MKVHHIRNATMIIEFDDNYLLIDPMLGPKGSLPPFTLFRSKPRKNPTVELPDNAWEIINKTTHCLITHLHPDHLDQSGEKFLKRKNIPVICNTKDEKSLIKKSLRIIKSLKYNEKYSFLDGIIKGIHATHGYGFIAKPMGPVMGFYMNFPNEPSVYLTSDTIYSKEAKQVLLDHKPDISVIAAGTAQFDLFKPLLMKTEDIISFTSDSPGQVIANHLEAVNHCPTTRKKLKEKLKQEKLEIKTWIPEDGESRVYQLKPAI</sequence>
<dbReference type="PANTHER" id="PTHR43546">
    <property type="entry name" value="UPF0173 METAL-DEPENDENT HYDROLASE MJ1163-RELATED"/>
    <property type="match status" value="1"/>
</dbReference>
<dbReference type="Proteomes" id="UP001209885">
    <property type="component" value="Unassembled WGS sequence"/>
</dbReference>
<feature type="domain" description="Metallo-beta-lactamase" evidence="2">
    <location>
        <begin position="6"/>
        <end position="216"/>
    </location>
</feature>
<dbReference type="SMART" id="SM00849">
    <property type="entry name" value="Lactamase_B"/>
    <property type="match status" value="1"/>
</dbReference>
<dbReference type="RefSeq" id="WP_266058155.1">
    <property type="nucleotide sequence ID" value="NZ_JAPFQN010000010.1"/>
</dbReference>
<comment type="caution">
    <text evidence="3">The sequence shown here is derived from an EMBL/GenBank/DDBJ whole genome shotgun (WGS) entry which is preliminary data.</text>
</comment>
<keyword evidence="4" id="KW-1185">Reference proteome</keyword>
<dbReference type="Gene3D" id="3.60.15.10">
    <property type="entry name" value="Ribonuclease Z/Hydroxyacylglutathione hydrolase-like"/>
    <property type="match status" value="1"/>
</dbReference>
<gene>
    <name evidence="3" type="ORF">OO013_16880</name>
</gene>